<sequence>MRDVAECRTASACSGEIAGQRPERCWPGSDPINLSSRPRRKSIGFTSTLRANEISFEQLTAFTITDDHARQVDVWQSLSPYNRHHHTIKRMLASEEVPASDKRAQFIGGLDAIGAEGGTVRRDLFDPEDGGCRRRSGIRGFDGRYRRSTKDATRP</sequence>
<evidence type="ECO:0000256" key="1">
    <source>
        <dbReference type="SAM" id="MobiDB-lite"/>
    </source>
</evidence>
<keyword evidence="2" id="KW-0614">Plasmid</keyword>
<dbReference type="RefSeq" id="WP_338610909.1">
    <property type="nucleotide sequence ID" value="NZ_CP146276.1"/>
</dbReference>
<evidence type="ECO:0008006" key="4">
    <source>
        <dbReference type="Google" id="ProtNLM"/>
    </source>
</evidence>
<name>A0ABZ2I8I4_9HYPH</name>
<evidence type="ECO:0000313" key="2">
    <source>
        <dbReference type="EMBL" id="WWT34796.1"/>
    </source>
</evidence>
<dbReference type="EMBL" id="CP146276">
    <property type="protein sequence ID" value="WWT34796.1"/>
    <property type="molecule type" value="Genomic_DNA"/>
</dbReference>
<accession>A0ABZ2I8I4</accession>
<feature type="region of interest" description="Disordered" evidence="1">
    <location>
        <begin position="126"/>
        <end position="155"/>
    </location>
</feature>
<gene>
    <name evidence="2" type="ORF">V6617_18835</name>
</gene>
<feature type="compositionally biased region" description="Basic and acidic residues" evidence="1">
    <location>
        <begin position="141"/>
        <end position="155"/>
    </location>
</feature>
<protein>
    <recommendedName>
        <fullName evidence="4">Tn3 transposase DDE domain-containing protein</fullName>
    </recommendedName>
</protein>
<keyword evidence="3" id="KW-1185">Reference proteome</keyword>
<dbReference type="Proteomes" id="UP001369958">
    <property type="component" value="Plasmid unnamed"/>
</dbReference>
<geneLocation type="plasmid" evidence="2 3">
    <name>unnamed</name>
</geneLocation>
<reference evidence="2 3" key="1">
    <citation type="submission" date="2024-02" db="EMBL/GenBank/DDBJ databases">
        <title>Complete genome sequence of Pelagibacterium nitratireducens ZH15.</title>
        <authorList>
            <person name="Zhao L.H."/>
        </authorList>
    </citation>
    <scope>NUCLEOTIDE SEQUENCE [LARGE SCALE GENOMIC DNA]</scope>
    <source>
        <strain evidence="2 3">ZH15</strain>
        <plasmid evidence="2 3">unnamed</plasmid>
    </source>
</reference>
<evidence type="ECO:0000313" key="3">
    <source>
        <dbReference type="Proteomes" id="UP001369958"/>
    </source>
</evidence>
<organism evidence="2 3">
    <name type="scientific">Pelagibacterium nitratireducens</name>
    <dbReference type="NCBI Taxonomy" id="1046114"/>
    <lineage>
        <taxon>Bacteria</taxon>
        <taxon>Pseudomonadati</taxon>
        <taxon>Pseudomonadota</taxon>
        <taxon>Alphaproteobacteria</taxon>
        <taxon>Hyphomicrobiales</taxon>
        <taxon>Devosiaceae</taxon>
        <taxon>Pelagibacterium</taxon>
    </lineage>
</organism>
<proteinExistence type="predicted"/>
<feature type="region of interest" description="Disordered" evidence="1">
    <location>
        <begin position="19"/>
        <end position="39"/>
    </location>
</feature>